<keyword evidence="1" id="KW-1133">Transmembrane helix</keyword>
<evidence type="ECO:0000256" key="1">
    <source>
        <dbReference type="SAM" id="Phobius"/>
    </source>
</evidence>
<feature type="transmembrane region" description="Helical" evidence="1">
    <location>
        <begin position="12"/>
        <end position="33"/>
    </location>
</feature>
<evidence type="ECO:0000313" key="3">
    <source>
        <dbReference type="Proteomes" id="UP001257909"/>
    </source>
</evidence>
<evidence type="ECO:0000313" key="2">
    <source>
        <dbReference type="EMBL" id="MDR7123016.1"/>
    </source>
</evidence>
<keyword evidence="1" id="KW-0472">Membrane</keyword>
<evidence type="ECO:0008006" key="4">
    <source>
        <dbReference type="Google" id="ProtNLM"/>
    </source>
</evidence>
<keyword evidence="1" id="KW-0812">Transmembrane</keyword>
<reference evidence="2 3" key="1">
    <citation type="submission" date="2023-07" db="EMBL/GenBank/DDBJ databases">
        <title>Sorghum-associated microbial communities from plants grown in Nebraska, USA.</title>
        <authorList>
            <person name="Schachtman D."/>
        </authorList>
    </citation>
    <scope>NUCLEOTIDE SEQUENCE [LARGE SCALE GENOMIC DNA]</scope>
    <source>
        <strain evidence="2 3">4138</strain>
    </source>
</reference>
<keyword evidence="3" id="KW-1185">Reference proteome</keyword>
<name>A0ABU1W4W8_9GAMM</name>
<organism evidence="2 3">
    <name type="scientific">Rheinheimera soli</name>
    <dbReference type="NCBI Taxonomy" id="443616"/>
    <lineage>
        <taxon>Bacteria</taxon>
        <taxon>Pseudomonadati</taxon>
        <taxon>Pseudomonadota</taxon>
        <taxon>Gammaproteobacteria</taxon>
        <taxon>Chromatiales</taxon>
        <taxon>Chromatiaceae</taxon>
        <taxon>Rheinheimera</taxon>
    </lineage>
</organism>
<proteinExistence type="predicted"/>
<comment type="caution">
    <text evidence="2">The sequence shown here is derived from an EMBL/GenBank/DDBJ whole genome shotgun (WGS) entry which is preliminary data.</text>
</comment>
<dbReference type="EMBL" id="JAVDWR010000027">
    <property type="protein sequence ID" value="MDR7123016.1"/>
    <property type="molecule type" value="Genomic_DNA"/>
</dbReference>
<feature type="transmembrane region" description="Helical" evidence="1">
    <location>
        <begin position="58"/>
        <end position="78"/>
    </location>
</feature>
<dbReference type="Proteomes" id="UP001257909">
    <property type="component" value="Unassembled WGS sequence"/>
</dbReference>
<protein>
    <recommendedName>
        <fullName evidence="4">DUF2798 domain-containing protein</fullName>
    </recommendedName>
</protein>
<gene>
    <name evidence="2" type="ORF">J2W69_003999</name>
</gene>
<sequence length="84" mass="9589">MLSQSKFEFKLLFYIMINTLTLALLTVFLGGVIEPIDNTEPSGWSSISAAIWHCFNRLVLVTIFTYPIAYFIGVKLYLHKNDSL</sequence>
<accession>A0ABU1W4W8</accession>